<feature type="compositionally biased region" description="Basic and acidic residues" evidence="1">
    <location>
        <begin position="42"/>
        <end position="51"/>
    </location>
</feature>
<feature type="compositionally biased region" description="Basic and acidic residues" evidence="1">
    <location>
        <begin position="85"/>
        <end position="97"/>
    </location>
</feature>
<dbReference type="PANTHER" id="PTHR12299:SF17">
    <property type="entry name" value="AT19571P-RELATED"/>
    <property type="match status" value="1"/>
</dbReference>
<keyword evidence="4" id="KW-1185">Reference proteome</keyword>
<dbReference type="Proteomes" id="UP001107558">
    <property type="component" value="Chromosome 4"/>
</dbReference>
<gene>
    <name evidence="3" type="ORF">PVAND_016702</name>
</gene>
<evidence type="ECO:0000313" key="4">
    <source>
        <dbReference type="Proteomes" id="UP001107558"/>
    </source>
</evidence>
<reference evidence="3" key="1">
    <citation type="submission" date="2021-03" db="EMBL/GenBank/DDBJ databases">
        <title>Chromosome level genome of the anhydrobiotic midge Polypedilum vanderplanki.</title>
        <authorList>
            <person name="Yoshida Y."/>
            <person name="Kikawada T."/>
            <person name="Gusev O."/>
        </authorList>
    </citation>
    <scope>NUCLEOTIDE SEQUENCE</scope>
    <source>
        <strain evidence="3">NIAS01</strain>
        <tissue evidence="3">Whole body or cell culture</tissue>
    </source>
</reference>
<feature type="compositionally biased region" description="Low complexity" evidence="1">
    <location>
        <begin position="30"/>
        <end position="41"/>
    </location>
</feature>
<dbReference type="GO" id="GO:0005634">
    <property type="term" value="C:nucleus"/>
    <property type="evidence" value="ECO:0007669"/>
    <property type="project" value="TreeGrafter"/>
</dbReference>
<sequence>MENSYGIGIANRYDLFYGQDDAADSFETAKPQPQQQQLKAQPQKDQKRGIKEQNNTGIGKKDDKQITQNGQPRQNFAQRPAAGGENREERNNRKNREMNGNGQLANGIDGQNQTDRPRTGNNQNRNRRNFDGKRRDRQSGSDKTGVKAVDKRDGAGAHNWGSHKQDIEDMNKPATDGEDTSGEKEGDEVVEETPAPEEPKEMTLDEWKAQRQAQMLQPQYNLRKAGEGENNKWDNMVQLDKKLDESIPMKKDENRGTQEGKKKQVLDIDFHFNDGRRGGLGRRGPGNAGGERGPGNAGRQQQNRRRPPRENNNGAPREGGEEGGNANGPRPERRQRRPRFQRSEQEGQNAPKVDDERDFPSLG</sequence>
<evidence type="ECO:0000313" key="3">
    <source>
        <dbReference type="EMBL" id="KAG5668776.1"/>
    </source>
</evidence>
<dbReference type="AlphaFoldDB" id="A0A9J6BGJ4"/>
<dbReference type="GO" id="GO:0005737">
    <property type="term" value="C:cytoplasm"/>
    <property type="evidence" value="ECO:0007669"/>
    <property type="project" value="TreeGrafter"/>
</dbReference>
<dbReference type="GO" id="GO:0003723">
    <property type="term" value="F:RNA binding"/>
    <property type="evidence" value="ECO:0007669"/>
    <property type="project" value="InterPro"/>
</dbReference>
<feature type="compositionally biased region" description="Basic and acidic residues" evidence="1">
    <location>
        <begin position="352"/>
        <end position="363"/>
    </location>
</feature>
<protein>
    <recommendedName>
        <fullName evidence="2">Hyaluronan/mRNA-binding protein domain-containing protein</fullName>
    </recommendedName>
</protein>
<evidence type="ECO:0000256" key="1">
    <source>
        <dbReference type="SAM" id="MobiDB-lite"/>
    </source>
</evidence>
<dbReference type="Gene3D" id="6.10.140.1040">
    <property type="match status" value="1"/>
</dbReference>
<feature type="compositionally biased region" description="Basic and acidic residues" evidence="1">
    <location>
        <begin position="197"/>
        <end position="209"/>
    </location>
</feature>
<feature type="compositionally biased region" description="Gly residues" evidence="1">
    <location>
        <begin position="281"/>
        <end position="296"/>
    </location>
</feature>
<feature type="domain" description="Hyaluronan/mRNA-binding protein" evidence="2">
    <location>
        <begin position="132"/>
        <end position="228"/>
    </location>
</feature>
<feature type="compositionally biased region" description="Acidic residues" evidence="1">
    <location>
        <begin position="176"/>
        <end position="195"/>
    </location>
</feature>
<evidence type="ECO:0000259" key="2">
    <source>
        <dbReference type="SMART" id="SM01233"/>
    </source>
</evidence>
<dbReference type="SMART" id="SM01233">
    <property type="entry name" value="HABP4_PAI-RBP1"/>
    <property type="match status" value="1"/>
</dbReference>
<feature type="compositionally biased region" description="Basic and acidic residues" evidence="1">
    <location>
        <begin position="239"/>
        <end position="277"/>
    </location>
</feature>
<dbReference type="OrthoDB" id="6022699at2759"/>
<dbReference type="InterPro" id="IPR006861">
    <property type="entry name" value="HABP4_PAIRBP1-bd"/>
</dbReference>
<feature type="region of interest" description="Disordered" evidence="1">
    <location>
        <begin position="23"/>
        <end position="363"/>
    </location>
</feature>
<organism evidence="3 4">
    <name type="scientific">Polypedilum vanderplanki</name>
    <name type="common">Sleeping chironomid midge</name>
    <dbReference type="NCBI Taxonomy" id="319348"/>
    <lineage>
        <taxon>Eukaryota</taxon>
        <taxon>Metazoa</taxon>
        <taxon>Ecdysozoa</taxon>
        <taxon>Arthropoda</taxon>
        <taxon>Hexapoda</taxon>
        <taxon>Insecta</taxon>
        <taxon>Pterygota</taxon>
        <taxon>Neoptera</taxon>
        <taxon>Endopterygota</taxon>
        <taxon>Diptera</taxon>
        <taxon>Nematocera</taxon>
        <taxon>Chironomoidea</taxon>
        <taxon>Chironomidae</taxon>
        <taxon>Chironominae</taxon>
        <taxon>Polypedilum</taxon>
        <taxon>Polypedilum</taxon>
    </lineage>
</organism>
<dbReference type="InterPro" id="IPR039764">
    <property type="entry name" value="HABP4/SERBP1-like"/>
</dbReference>
<dbReference type="EMBL" id="JADBJN010000004">
    <property type="protein sequence ID" value="KAG5668776.1"/>
    <property type="molecule type" value="Genomic_DNA"/>
</dbReference>
<dbReference type="PANTHER" id="PTHR12299">
    <property type="entry name" value="HYALURONIC ACID-BINDING PROTEIN 4"/>
    <property type="match status" value="1"/>
</dbReference>
<feature type="compositionally biased region" description="Polar residues" evidence="1">
    <location>
        <begin position="211"/>
        <end position="220"/>
    </location>
</feature>
<feature type="compositionally biased region" description="Basic and acidic residues" evidence="1">
    <location>
        <begin position="128"/>
        <end position="155"/>
    </location>
</feature>
<dbReference type="Pfam" id="PF04774">
    <property type="entry name" value="HABP4_PAI-RBP1"/>
    <property type="match status" value="1"/>
</dbReference>
<name>A0A9J6BGJ4_POLVA</name>
<comment type="caution">
    <text evidence="3">The sequence shown here is derived from an EMBL/GenBank/DDBJ whole genome shotgun (WGS) entry which is preliminary data.</text>
</comment>
<accession>A0A9J6BGJ4</accession>
<feature type="compositionally biased region" description="Polar residues" evidence="1">
    <location>
        <begin position="66"/>
        <end position="77"/>
    </location>
</feature>
<proteinExistence type="predicted"/>